<protein>
    <submittedName>
        <fullName evidence="6">Polyol transporter 6</fullName>
    </submittedName>
</protein>
<evidence type="ECO:0000313" key="6">
    <source>
        <dbReference type="EMBL" id="KAF5752955.1"/>
    </source>
</evidence>
<keyword evidence="2 5" id="KW-0812">Transmembrane</keyword>
<name>A0A7J7E2X1_TRIWF</name>
<dbReference type="Gene3D" id="1.10.286.90">
    <property type="entry name" value="MFS transporter, transmembrane helix TM10b"/>
    <property type="match status" value="1"/>
</dbReference>
<evidence type="ECO:0000256" key="1">
    <source>
        <dbReference type="ARBA" id="ARBA00004370"/>
    </source>
</evidence>
<reference evidence="6 7" key="1">
    <citation type="journal article" date="2020" name="Nat. Commun.">
        <title>Genome of Tripterygium wilfordii and identification of cytochrome P450 involved in triptolide biosynthesis.</title>
        <authorList>
            <person name="Tu L."/>
            <person name="Su P."/>
            <person name="Zhang Z."/>
            <person name="Gao L."/>
            <person name="Wang J."/>
            <person name="Hu T."/>
            <person name="Zhou J."/>
            <person name="Zhang Y."/>
            <person name="Zhao Y."/>
            <person name="Liu Y."/>
            <person name="Song Y."/>
            <person name="Tong Y."/>
            <person name="Lu Y."/>
            <person name="Yang J."/>
            <person name="Xu C."/>
            <person name="Jia M."/>
            <person name="Peters R.J."/>
            <person name="Huang L."/>
            <person name="Gao W."/>
        </authorList>
    </citation>
    <scope>NUCLEOTIDE SEQUENCE [LARGE SCALE GENOMIC DNA]</scope>
    <source>
        <strain evidence="7">cv. XIE 37</strain>
        <tissue evidence="6">Leaf</tissue>
    </source>
</reference>
<comment type="caution">
    <text evidence="6">The sequence shown here is derived from an EMBL/GenBank/DDBJ whole genome shotgun (WGS) entry which is preliminary data.</text>
</comment>
<organism evidence="6 7">
    <name type="scientific">Tripterygium wilfordii</name>
    <name type="common">Thunder God vine</name>
    <dbReference type="NCBI Taxonomy" id="458696"/>
    <lineage>
        <taxon>Eukaryota</taxon>
        <taxon>Viridiplantae</taxon>
        <taxon>Streptophyta</taxon>
        <taxon>Embryophyta</taxon>
        <taxon>Tracheophyta</taxon>
        <taxon>Spermatophyta</taxon>
        <taxon>Magnoliopsida</taxon>
        <taxon>eudicotyledons</taxon>
        <taxon>Gunneridae</taxon>
        <taxon>Pentapetalae</taxon>
        <taxon>rosids</taxon>
        <taxon>fabids</taxon>
        <taxon>Celastrales</taxon>
        <taxon>Celastraceae</taxon>
        <taxon>Tripterygium</taxon>
    </lineage>
</organism>
<dbReference type="GO" id="GO:0022857">
    <property type="term" value="F:transmembrane transporter activity"/>
    <property type="evidence" value="ECO:0007669"/>
    <property type="project" value="InterPro"/>
</dbReference>
<keyword evidence="7" id="KW-1185">Reference proteome</keyword>
<evidence type="ECO:0000256" key="3">
    <source>
        <dbReference type="ARBA" id="ARBA00022989"/>
    </source>
</evidence>
<comment type="subcellular location">
    <subcellularLocation>
        <location evidence="1">Membrane</location>
    </subcellularLocation>
</comment>
<evidence type="ECO:0000313" key="7">
    <source>
        <dbReference type="Proteomes" id="UP000593562"/>
    </source>
</evidence>
<keyword evidence="3 5" id="KW-1133">Transmembrane helix</keyword>
<evidence type="ECO:0000256" key="4">
    <source>
        <dbReference type="ARBA" id="ARBA00023136"/>
    </source>
</evidence>
<accession>A0A7J7E2X1</accession>
<sequence>MEKGVMDAYESKFNVYACACAIVASMVSIIFGYGILKMPESPRWLVMQGRLGEAKKTLFDVSNTKEEAEARFREVKIAAGIDENCDEDKIVTLIEGGSE</sequence>
<gene>
    <name evidence="6" type="ORF">HS088_TW01G00873</name>
</gene>
<dbReference type="InterPro" id="IPR005828">
    <property type="entry name" value="MFS_sugar_transport-like"/>
</dbReference>
<proteinExistence type="predicted"/>
<keyword evidence="4 5" id="KW-0472">Membrane</keyword>
<dbReference type="AlphaFoldDB" id="A0A7J7E2X1"/>
<evidence type="ECO:0000256" key="2">
    <source>
        <dbReference type="ARBA" id="ARBA00022692"/>
    </source>
</evidence>
<dbReference type="InParanoid" id="A0A7J7E2X1"/>
<evidence type="ECO:0000256" key="5">
    <source>
        <dbReference type="SAM" id="Phobius"/>
    </source>
</evidence>
<dbReference type="Proteomes" id="UP000593562">
    <property type="component" value="Unassembled WGS sequence"/>
</dbReference>
<dbReference type="GO" id="GO:0016020">
    <property type="term" value="C:membrane"/>
    <property type="evidence" value="ECO:0007669"/>
    <property type="project" value="UniProtKB-SubCell"/>
</dbReference>
<dbReference type="Pfam" id="PF00083">
    <property type="entry name" value="Sugar_tr"/>
    <property type="match status" value="1"/>
</dbReference>
<dbReference type="EMBL" id="JAAARO010000001">
    <property type="protein sequence ID" value="KAF5752955.1"/>
    <property type="molecule type" value="Genomic_DNA"/>
</dbReference>
<feature type="transmembrane region" description="Helical" evidence="5">
    <location>
        <begin position="13"/>
        <end position="36"/>
    </location>
</feature>